<dbReference type="AlphaFoldDB" id="A0A645C0H2"/>
<name>A0A645C0H2_9ZZZZ</name>
<dbReference type="EMBL" id="VSSQ01022483">
    <property type="protein sequence ID" value="MPM68823.1"/>
    <property type="molecule type" value="Genomic_DNA"/>
</dbReference>
<proteinExistence type="predicted"/>
<protein>
    <submittedName>
        <fullName evidence="1">Uncharacterized protein</fullName>
    </submittedName>
</protein>
<organism evidence="1">
    <name type="scientific">bioreactor metagenome</name>
    <dbReference type="NCBI Taxonomy" id="1076179"/>
    <lineage>
        <taxon>unclassified sequences</taxon>
        <taxon>metagenomes</taxon>
        <taxon>ecological metagenomes</taxon>
    </lineage>
</organism>
<reference evidence="1" key="1">
    <citation type="submission" date="2019-08" db="EMBL/GenBank/DDBJ databases">
        <authorList>
            <person name="Kucharzyk K."/>
            <person name="Murdoch R.W."/>
            <person name="Higgins S."/>
            <person name="Loffler F."/>
        </authorList>
    </citation>
    <scope>NUCLEOTIDE SEQUENCE</scope>
</reference>
<accession>A0A645C0H2</accession>
<sequence>MLLLQLRQEVLLHPLSVFISQFNGLKLLQLHQETLHHLHILDFLLRLHATFLGVIRQPIFNQLRRLHLWMHLYLQEKSTWQGSLGEEDELEKSIMRGNLNIIINGEFHDLPDLVDILLLKQIGKVVDAFNPITIGDILEKDGSTVVKYQEKDIVLLDQCLEDGDIHRPSLGRLHYLKRSVFQHFSTLTKHTSSIGVETNQLQGVFFEILPLKVYGNRHIYMGSHLPPFQQNLGCSYRRAGSA</sequence>
<comment type="caution">
    <text evidence="1">The sequence shown here is derived from an EMBL/GenBank/DDBJ whole genome shotgun (WGS) entry which is preliminary data.</text>
</comment>
<gene>
    <name evidence="1" type="ORF">SDC9_115757</name>
</gene>
<evidence type="ECO:0000313" key="1">
    <source>
        <dbReference type="EMBL" id="MPM68823.1"/>
    </source>
</evidence>